<dbReference type="Proteomes" id="UP000252915">
    <property type="component" value="Unassembled WGS sequence"/>
</dbReference>
<dbReference type="SUPFAM" id="SSF88659">
    <property type="entry name" value="Sigma3 and sigma4 domains of RNA polymerase sigma factors"/>
    <property type="match status" value="1"/>
</dbReference>
<evidence type="ECO:0000256" key="2">
    <source>
        <dbReference type="ARBA" id="ARBA00023015"/>
    </source>
</evidence>
<dbReference type="InterPro" id="IPR007627">
    <property type="entry name" value="RNA_pol_sigma70_r2"/>
</dbReference>
<proteinExistence type="inferred from homology"/>
<dbReference type="GO" id="GO:0006352">
    <property type="term" value="P:DNA-templated transcription initiation"/>
    <property type="evidence" value="ECO:0007669"/>
    <property type="project" value="InterPro"/>
</dbReference>
<dbReference type="InterPro" id="IPR013325">
    <property type="entry name" value="RNA_pol_sigma_r2"/>
</dbReference>
<evidence type="ECO:0000256" key="4">
    <source>
        <dbReference type="ARBA" id="ARBA00023125"/>
    </source>
</evidence>
<dbReference type="InterPro" id="IPR039425">
    <property type="entry name" value="RNA_pol_sigma-70-like"/>
</dbReference>
<dbReference type="InterPro" id="IPR036388">
    <property type="entry name" value="WH-like_DNA-bd_sf"/>
</dbReference>
<dbReference type="PANTHER" id="PTHR43133:SF53">
    <property type="entry name" value="ECF RNA POLYMERASE SIGMA-E FACTOR"/>
    <property type="match status" value="1"/>
</dbReference>
<dbReference type="GO" id="GO:0016987">
    <property type="term" value="F:sigma factor activity"/>
    <property type="evidence" value="ECO:0007669"/>
    <property type="project" value="UniProtKB-KW"/>
</dbReference>
<dbReference type="SUPFAM" id="SSF88946">
    <property type="entry name" value="Sigma2 domain of RNA polymerase sigma factors"/>
    <property type="match status" value="1"/>
</dbReference>
<evidence type="ECO:0000259" key="8">
    <source>
        <dbReference type="Pfam" id="PF08281"/>
    </source>
</evidence>
<evidence type="ECO:0000313" key="9">
    <source>
        <dbReference type="EMBL" id="RCL44553.1"/>
    </source>
</evidence>
<dbReference type="PANTHER" id="PTHR43133">
    <property type="entry name" value="RNA POLYMERASE ECF-TYPE SIGMA FACTO"/>
    <property type="match status" value="1"/>
</dbReference>
<comment type="similarity">
    <text evidence="1 6">Belongs to the sigma-70 factor family. ECF subfamily.</text>
</comment>
<keyword evidence="2 6" id="KW-0805">Transcription regulation</keyword>
<comment type="caution">
    <text evidence="9">The sequence shown here is derived from an EMBL/GenBank/DDBJ whole genome shotgun (WGS) entry which is preliminary data.</text>
</comment>
<dbReference type="Gene3D" id="1.10.1740.10">
    <property type="match status" value="1"/>
</dbReference>
<dbReference type="InterPro" id="IPR000838">
    <property type="entry name" value="RNA_pol_sigma70_ECF_CS"/>
</dbReference>
<dbReference type="Pfam" id="PF08281">
    <property type="entry name" value="Sigma70_r4_2"/>
    <property type="match status" value="1"/>
</dbReference>
<evidence type="ECO:0000313" key="10">
    <source>
        <dbReference type="Proteomes" id="UP000252915"/>
    </source>
</evidence>
<evidence type="ECO:0000259" key="7">
    <source>
        <dbReference type="Pfam" id="PF04542"/>
    </source>
</evidence>
<dbReference type="CDD" id="cd06171">
    <property type="entry name" value="Sigma70_r4"/>
    <property type="match status" value="1"/>
</dbReference>
<dbReference type="InterPro" id="IPR013249">
    <property type="entry name" value="RNA_pol_sigma70_r4_t2"/>
</dbReference>
<organism evidence="9 10">
    <name type="scientific">SAR86 cluster bacterium</name>
    <dbReference type="NCBI Taxonomy" id="2030880"/>
    <lineage>
        <taxon>Bacteria</taxon>
        <taxon>Pseudomonadati</taxon>
        <taxon>Pseudomonadota</taxon>
        <taxon>Gammaproteobacteria</taxon>
        <taxon>SAR86 cluster</taxon>
    </lineage>
</organism>
<feature type="domain" description="RNA polymerase sigma-70 region 2" evidence="7">
    <location>
        <begin position="30"/>
        <end position="92"/>
    </location>
</feature>
<dbReference type="AlphaFoldDB" id="A0A368C4V5"/>
<dbReference type="Pfam" id="PF04542">
    <property type="entry name" value="Sigma70_r2"/>
    <property type="match status" value="1"/>
</dbReference>
<dbReference type="EMBL" id="QOPI01000013">
    <property type="protein sequence ID" value="RCL44553.1"/>
    <property type="molecule type" value="Genomic_DNA"/>
</dbReference>
<reference evidence="9 10" key="1">
    <citation type="journal article" date="2018" name="Microbiome">
        <title>Fine metagenomic profile of the Mediterranean stratified and mixed water columns revealed by assembly and recruitment.</title>
        <authorList>
            <person name="Haro-Moreno J.M."/>
            <person name="Lopez-Perez M."/>
            <person name="De La Torre J.R."/>
            <person name="Picazo A."/>
            <person name="Camacho A."/>
            <person name="Rodriguez-Valera F."/>
        </authorList>
    </citation>
    <scope>NUCLEOTIDE SEQUENCE [LARGE SCALE GENOMIC DNA]</scope>
    <source>
        <strain evidence="9">MED-G78</strain>
    </source>
</reference>
<dbReference type="InterPro" id="IPR013324">
    <property type="entry name" value="RNA_pol_sigma_r3/r4-like"/>
</dbReference>
<keyword evidence="3 6" id="KW-0731">Sigma factor</keyword>
<keyword evidence="5 6" id="KW-0804">Transcription</keyword>
<dbReference type="PROSITE" id="PS01063">
    <property type="entry name" value="SIGMA70_ECF"/>
    <property type="match status" value="1"/>
</dbReference>
<evidence type="ECO:0000256" key="3">
    <source>
        <dbReference type="ARBA" id="ARBA00023082"/>
    </source>
</evidence>
<dbReference type="NCBIfam" id="TIGR02937">
    <property type="entry name" value="sigma70-ECF"/>
    <property type="match status" value="1"/>
</dbReference>
<dbReference type="InterPro" id="IPR014284">
    <property type="entry name" value="RNA_pol_sigma-70_dom"/>
</dbReference>
<sequence>MKKENINDDSYLIEKVKERDQDAFKMLMIKYQPRIYSALYGYVKSKEDAEDLTQQVFIRTWNKIDSFRGESAFFTWLYRVAINIAKNHVTSASFKKQKLNTSDDILDFDYPHFDSPELSIESKETSEKIKEFISNLPEILKTPFILREYEGKSYQEIANIIDCPVGTVRSRIFRAREAILDFIKEELSNE</sequence>
<dbReference type="Gene3D" id="1.10.10.10">
    <property type="entry name" value="Winged helix-like DNA-binding domain superfamily/Winged helix DNA-binding domain"/>
    <property type="match status" value="1"/>
</dbReference>
<protein>
    <recommendedName>
        <fullName evidence="6">RNA polymerase sigma factor</fullName>
    </recommendedName>
</protein>
<gene>
    <name evidence="9" type="ORF">DBW92_02840</name>
</gene>
<name>A0A368C4V5_9GAMM</name>
<dbReference type="GO" id="GO:0003677">
    <property type="term" value="F:DNA binding"/>
    <property type="evidence" value="ECO:0007669"/>
    <property type="project" value="UniProtKB-KW"/>
</dbReference>
<accession>A0A368C4V5</accession>
<keyword evidence="4 6" id="KW-0238">DNA-binding</keyword>
<evidence type="ECO:0000256" key="5">
    <source>
        <dbReference type="ARBA" id="ARBA00023163"/>
    </source>
</evidence>
<evidence type="ECO:0000256" key="6">
    <source>
        <dbReference type="RuleBase" id="RU000716"/>
    </source>
</evidence>
<feature type="domain" description="RNA polymerase sigma factor 70 region 4 type 2" evidence="8">
    <location>
        <begin position="127"/>
        <end position="178"/>
    </location>
</feature>
<evidence type="ECO:0000256" key="1">
    <source>
        <dbReference type="ARBA" id="ARBA00010641"/>
    </source>
</evidence>